<dbReference type="InterPro" id="IPR036412">
    <property type="entry name" value="HAD-like_sf"/>
</dbReference>
<name>A0ABP6I667_9ACTN</name>
<dbReference type="EMBL" id="BAAAVI010000002">
    <property type="protein sequence ID" value="GAA2848159.1"/>
    <property type="molecule type" value="Genomic_DNA"/>
</dbReference>
<reference evidence="2" key="1">
    <citation type="journal article" date="2019" name="Int. J. Syst. Evol. Microbiol.">
        <title>The Global Catalogue of Microorganisms (GCM) 10K type strain sequencing project: providing services to taxonomists for standard genome sequencing and annotation.</title>
        <authorList>
            <consortium name="The Broad Institute Genomics Platform"/>
            <consortium name="The Broad Institute Genome Sequencing Center for Infectious Disease"/>
            <person name="Wu L."/>
            <person name="Ma J."/>
        </authorList>
    </citation>
    <scope>NUCLEOTIDE SEQUENCE [LARGE SCALE GENOMIC DNA]</scope>
    <source>
        <strain evidence="2">JCM 6242</strain>
    </source>
</reference>
<dbReference type="InterPro" id="IPR023214">
    <property type="entry name" value="HAD_sf"/>
</dbReference>
<dbReference type="RefSeq" id="WP_344967484.1">
    <property type="nucleotide sequence ID" value="NZ_BAAAVI010000002.1"/>
</dbReference>
<protein>
    <recommendedName>
        <fullName evidence="3">HAD family hydrolase</fullName>
    </recommendedName>
</protein>
<dbReference type="PANTHER" id="PTHR43434:SF1">
    <property type="entry name" value="PHOSPHOGLYCOLATE PHOSPHATASE"/>
    <property type="match status" value="1"/>
</dbReference>
<evidence type="ECO:0000313" key="1">
    <source>
        <dbReference type="EMBL" id="GAA2848159.1"/>
    </source>
</evidence>
<evidence type="ECO:0000313" key="2">
    <source>
        <dbReference type="Proteomes" id="UP001500831"/>
    </source>
</evidence>
<evidence type="ECO:0008006" key="3">
    <source>
        <dbReference type="Google" id="ProtNLM"/>
    </source>
</evidence>
<accession>A0ABP6I667</accession>
<sequence>MRLALDVGGVIYYDEPFEVAWVQEVFDLARERDRSFTLEDLRADLLSFHRNRDTGVFRRPLAHRAWLRVRDRWADLVQPIPGAVEAVRELAEHHAVCVVANQPRECLRALDRMDLTRLFSLVALDSLVGRAKPDPALLSFACSRLGWEPAGVLVVGNRVDHDVIPARSLGCPVAFILPGDGWRVPAGVRPDVAEVHRALRPVPEALPEHLRREVRHVAADLAGLAAALSGRGVG</sequence>
<gene>
    <name evidence="1" type="ORF">GCM10010517_05360</name>
</gene>
<keyword evidence="2" id="KW-1185">Reference proteome</keyword>
<dbReference type="PANTHER" id="PTHR43434">
    <property type="entry name" value="PHOSPHOGLYCOLATE PHOSPHATASE"/>
    <property type="match status" value="1"/>
</dbReference>
<dbReference type="Pfam" id="PF00702">
    <property type="entry name" value="Hydrolase"/>
    <property type="match status" value="1"/>
</dbReference>
<comment type="caution">
    <text evidence="1">The sequence shown here is derived from an EMBL/GenBank/DDBJ whole genome shotgun (WGS) entry which is preliminary data.</text>
</comment>
<organism evidence="1 2">
    <name type="scientific">Streptosporangium fragile</name>
    <dbReference type="NCBI Taxonomy" id="46186"/>
    <lineage>
        <taxon>Bacteria</taxon>
        <taxon>Bacillati</taxon>
        <taxon>Actinomycetota</taxon>
        <taxon>Actinomycetes</taxon>
        <taxon>Streptosporangiales</taxon>
        <taxon>Streptosporangiaceae</taxon>
        <taxon>Streptosporangium</taxon>
    </lineage>
</organism>
<proteinExistence type="predicted"/>
<dbReference type="Gene3D" id="3.40.50.1000">
    <property type="entry name" value="HAD superfamily/HAD-like"/>
    <property type="match status" value="1"/>
</dbReference>
<dbReference type="InterPro" id="IPR050155">
    <property type="entry name" value="HAD-like_hydrolase_sf"/>
</dbReference>
<dbReference type="Proteomes" id="UP001500831">
    <property type="component" value="Unassembled WGS sequence"/>
</dbReference>
<dbReference type="SUPFAM" id="SSF56784">
    <property type="entry name" value="HAD-like"/>
    <property type="match status" value="1"/>
</dbReference>